<feature type="domain" description="Alanine racemase N-terminal" evidence="5">
    <location>
        <begin position="22"/>
        <end position="224"/>
    </location>
</feature>
<dbReference type="EMBL" id="CP011797">
    <property type="protein sequence ID" value="ATX75502.1"/>
    <property type="molecule type" value="Genomic_DNA"/>
</dbReference>
<dbReference type="InterPro" id="IPR001608">
    <property type="entry name" value="Ala_racemase_N"/>
</dbReference>
<reference evidence="6 7" key="1">
    <citation type="journal article" date="2017" name="Environ. Microbiol.">
        <title>Genomic and physiological analyses of 'Reinekea forsetii' reveal a versatile opportunistic lifestyle during spring algae blooms.</title>
        <authorList>
            <person name="Avci B."/>
            <person name="Hahnke R.L."/>
            <person name="Chafee M."/>
            <person name="Fischer T."/>
            <person name="Gruber-Vodicka H."/>
            <person name="Tegetmeyer H.E."/>
            <person name="Harder J."/>
            <person name="Fuchs B.M."/>
            <person name="Amann R.I."/>
            <person name="Teeling H."/>
        </authorList>
    </citation>
    <scope>NUCLEOTIDE SEQUENCE [LARGE SCALE GENOMIC DNA]</scope>
    <source>
        <strain evidence="6 7">Hel1_31_D35</strain>
    </source>
</reference>
<dbReference type="PANTHER" id="PTHR10146">
    <property type="entry name" value="PROLINE SYNTHETASE CO-TRANSCRIBED BACTERIAL HOMOLOG PROTEIN"/>
    <property type="match status" value="1"/>
</dbReference>
<dbReference type="HAMAP" id="MF_02087">
    <property type="entry name" value="PLP_homeostasis"/>
    <property type="match status" value="1"/>
</dbReference>
<evidence type="ECO:0000256" key="4">
    <source>
        <dbReference type="RuleBase" id="RU004514"/>
    </source>
</evidence>
<evidence type="ECO:0000313" key="7">
    <source>
        <dbReference type="Proteomes" id="UP000229757"/>
    </source>
</evidence>
<dbReference type="SUPFAM" id="SSF51419">
    <property type="entry name" value="PLP-binding barrel"/>
    <property type="match status" value="1"/>
</dbReference>
<dbReference type="Pfam" id="PF01168">
    <property type="entry name" value="Ala_racemase_N"/>
    <property type="match status" value="1"/>
</dbReference>
<evidence type="ECO:0000256" key="2">
    <source>
        <dbReference type="HAMAP-Rule" id="MF_02087"/>
    </source>
</evidence>
<keyword evidence="7" id="KW-1185">Reference proteome</keyword>
<dbReference type="InterPro" id="IPR029066">
    <property type="entry name" value="PLP-binding_barrel"/>
</dbReference>
<dbReference type="CDD" id="cd06824">
    <property type="entry name" value="PLPDE_III_Yggs_like"/>
    <property type="match status" value="1"/>
</dbReference>
<feature type="modified residue" description="N6-(pyridoxal phosphate)lysine" evidence="2 3">
    <location>
        <position position="35"/>
    </location>
</feature>
<proteinExistence type="inferred from homology"/>
<evidence type="ECO:0000256" key="3">
    <source>
        <dbReference type="PIRSR" id="PIRSR004848-1"/>
    </source>
</evidence>
<name>A0A2K8KL43_9GAMM</name>
<comment type="cofactor">
    <cofactor evidence="3">
        <name>pyridoxal 5'-phosphate</name>
        <dbReference type="ChEBI" id="CHEBI:597326"/>
    </cofactor>
</comment>
<dbReference type="PROSITE" id="PS01211">
    <property type="entry name" value="UPF0001"/>
    <property type="match status" value="1"/>
</dbReference>
<comment type="similarity">
    <text evidence="2 4">Belongs to the pyridoxal phosphate-binding protein YggS/PROSC family.</text>
</comment>
<evidence type="ECO:0000256" key="1">
    <source>
        <dbReference type="ARBA" id="ARBA00022898"/>
    </source>
</evidence>
<dbReference type="PANTHER" id="PTHR10146:SF14">
    <property type="entry name" value="PYRIDOXAL PHOSPHATE HOMEOSTASIS PROTEIN"/>
    <property type="match status" value="1"/>
</dbReference>
<evidence type="ECO:0000313" key="6">
    <source>
        <dbReference type="EMBL" id="ATX75502.1"/>
    </source>
</evidence>
<dbReference type="FunFam" id="3.20.20.10:FF:000018">
    <property type="entry name" value="Pyridoxal phosphate homeostasis protein"/>
    <property type="match status" value="1"/>
</dbReference>
<dbReference type="PIRSF" id="PIRSF004848">
    <property type="entry name" value="YBL036c_PLPDEIII"/>
    <property type="match status" value="1"/>
</dbReference>
<evidence type="ECO:0000259" key="5">
    <source>
        <dbReference type="Pfam" id="PF01168"/>
    </source>
</evidence>
<dbReference type="GO" id="GO:0030170">
    <property type="term" value="F:pyridoxal phosphate binding"/>
    <property type="evidence" value="ECO:0007669"/>
    <property type="project" value="UniProtKB-UniRule"/>
</dbReference>
<dbReference type="KEGG" id="rfo:REIFOR_00325"/>
<dbReference type="InterPro" id="IPR011078">
    <property type="entry name" value="PyrdxlP_homeostasis"/>
</dbReference>
<accession>A0A2K8KL43</accession>
<organism evidence="6 7">
    <name type="scientific">Reinekea forsetii</name>
    <dbReference type="NCBI Taxonomy" id="1336806"/>
    <lineage>
        <taxon>Bacteria</taxon>
        <taxon>Pseudomonadati</taxon>
        <taxon>Pseudomonadota</taxon>
        <taxon>Gammaproteobacteria</taxon>
        <taxon>Oceanospirillales</taxon>
        <taxon>Saccharospirillaceae</taxon>
        <taxon>Reinekea</taxon>
    </lineage>
</organism>
<protein>
    <recommendedName>
        <fullName evidence="2">Pyridoxal phosphate homeostasis protein</fullName>
        <shortName evidence="2">PLP homeostasis protein</shortName>
    </recommendedName>
</protein>
<dbReference type="NCBIfam" id="TIGR00044">
    <property type="entry name" value="YggS family pyridoxal phosphate-dependent enzyme"/>
    <property type="match status" value="1"/>
</dbReference>
<keyword evidence="1 2" id="KW-0663">Pyridoxal phosphate</keyword>
<sequence>MLMSSRLADVNHRIELACEQAQRARSSVTLLAVSKTKPLADLVTAYQAGQRHFAENYAQEAVDKAEAAPFDDAIWHFIGPLQSNKSRGIAEQFDWLHSMDRFKLAQRLNDQRPAEKAPLNLLIQVNISQDPAKSGVKPDQVAVLATQILALPRLRFRGLMAIPAADLPLATLTAQFQELKRLQQSLIRDFPECTELSIGMSGDFPTAIDCGATMVRIGTDIFGAR</sequence>
<dbReference type="Proteomes" id="UP000229757">
    <property type="component" value="Chromosome"/>
</dbReference>
<comment type="function">
    <text evidence="2">Pyridoxal 5'-phosphate (PLP)-binding protein, which is involved in PLP homeostasis.</text>
</comment>
<dbReference type="AlphaFoldDB" id="A0A2K8KL43"/>
<dbReference type="OrthoDB" id="9804072at2"/>
<dbReference type="Gene3D" id="3.20.20.10">
    <property type="entry name" value="Alanine racemase"/>
    <property type="match status" value="1"/>
</dbReference>
<gene>
    <name evidence="6" type="ORF">REIFOR_00325</name>
</gene>